<reference evidence="1 2" key="1">
    <citation type="submission" date="2022-05" db="EMBL/GenBank/DDBJ databases">
        <authorList>
            <consortium name="Genoscope - CEA"/>
            <person name="William W."/>
        </authorList>
    </citation>
    <scope>NUCLEOTIDE SEQUENCE [LARGE SCALE GENOMIC DNA]</scope>
</reference>
<dbReference type="EMBL" id="CALNXJ010000053">
    <property type="protein sequence ID" value="CAH3153425.1"/>
    <property type="molecule type" value="Genomic_DNA"/>
</dbReference>
<name>A0AAU9XR84_9CNID</name>
<accession>A0AAU9XR84</accession>
<gene>
    <name evidence="1" type="ORF">PMEA_00027104</name>
</gene>
<evidence type="ECO:0000313" key="2">
    <source>
        <dbReference type="Proteomes" id="UP001159428"/>
    </source>
</evidence>
<comment type="caution">
    <text evidence="1">The sequence shown here is derived from an EMBL/GenBank/DDBJ whole genome shotgun (WGS) entry which is preliminary data.</text>
</comment>
<dbReference type="AlphaFoldDB" id="A0AAU9XR84"/>
<protein>
    <submittedName>
        <fullName evidence="1">Uncharacterized protein</fullName>
    </submittedName>
</protein>
<evidence type="ECO:0000313" key="1">
    <source>
        <dbReference type="EMBL" id="CAH3153425.1"/>
    </source>
</evidence>
<proteinExistence type="predicted"/>
<dbReference type="Proteomes" id="UP001159428">
    <property type="component" value="Unassembled WGS sequence"/>
</dbReference>
<sequence>MNIFAYRSRSYKRQVWNFNNVDTTNVNGELSELDWISLCENIKDIDEIYSRWYGYFRLIVEKYIPLKTVTIRAKGKPWMDSKVRLSIKRRDRLLRFHKKTPISNNVGTLSGST</sequence>
<organism evidence="1 2">
    <name type="scientific">Pocillopora meandrina</name>
    <dbReference type="NCBI Taxonomy" id="46732"/>
    <lineage>
        <taxon>Eukaryota</taxon>
        <taxon>Metazoa</taxon>
        <taxon>Cnidaria</taxon>
        <taxon>Anthozoa</taxon>
        <taxon>Hexacorallia</taxon>
        <taxon>Scleractinia</taxon>
        <taxon>Astrocoeniina</taxon>
        <taxon>Pocilloporidae</taxon>
        <taxon>Pocillopora</taxon>
    </lineage>
</organism>
<keyword evidence="2" id="KW-1185">Reference proteome</keyword>